<feature type="transmembrane region" description="Helical" evidence="1">
    <location>
        <begin position="6"/>
        <end position="29"/>
    </location>
</feature>
<accession>A0A9D1MQF3</accession>
<proteinExistence type="predicted"/>
<keyword evidence="1" id="KW-0472">Membrane</keyword>
<evidence type="ECO:0000256" key="1">
    <source>
        <dbReference type="SAM" id="Phobius"/>
    </source>
</evidence>
<dbReference type="Proteomes" id="UP000824099">
    <property type="component" value="Unassembled WGS sequence"/>
</dbReference>
<dbReference type="AlphaFoldDB" id="A0A9D1MQF3"/>
<protein>
    <submittedName>
        <fullName evidence="2">Uncharacterized protein</fullName>
    </submittedName>
</protein>
<gene>
    <name evidence="2" type="ORF">IAB06_05750</name>
</gene>
<keyword evidence="1" id="KW-1133">Transmembrane helix</keyword>
<evidence type="ECO:0000313" key="3">
    <source>
        <dbReference type="Proteomes" id="UP000824099"/>
    </source>
</evidence>
<name>A0A9D1MQF3_9FIRM</name>
<keyword evidence="1" id="KW-0812">Transmembrane</keyword>
<reference evidence="2" key="2">
    <citation type="journal article" date="2021" name="PeerJ">
        <title>Extensive microbial diversity within the chicken gut microbiome revealed by metagenomics and culture.</title>
        <authorList>
            <person name="Gilroy R."/>
            <person name="Ravi A."/>
            <person name="Getino M."/>
            <person name="Pursley I."/>
            <person name="Horton D.L."/>
            <person name="Alikhan N.F."/>
            <person name="Baker D."/>
            <person name="Gharbi K."/>
            <person name="Hall N."/>
            <person name="Watson M."/>
            <person name="Adriaenssens E.M."/>
            <person name="Foster-Nyarko E."/>
            <person name="Jarju S."/>
            <person name="Secka A."/>
            <person name="Antonio M."/>
            <person name="Oren A."/>
            <person name="Chaudhuri R.R."/>
            <person name="La Ragione R."/>
            <person name="Hildebrand F."/>
            <person name="Pallen M.J."/>
        </authorList>
    </citation>
    <scope>NUCLEOTIDE SEQUENCE</scope>
    <source>
        <strain evidence="2">CHK160-1198</strain>
    </source>
</reference>
<sequence length="165" mass="18661">MNKRGIILTEVCLGVFITTITLLIAGILFKSLLGGGQKIAIDLAMYRTERSAFLHMRREIGWQAKRVCIINNGKACTLKCYELGEKRTVSYYTGLSGNNLYRSIKVIGQNEGINPLLDPEFMVSRWKISKLNEKALVVEIGIKHKKSNRERVFIEVIKVCNGKIE</sequence>
<organism evidence="2 3">
    <name type="scientific">Candidatus Avacidaminococcus intestinavium</name>
    <dbReference type="NCBI Taxonomy" id="2840684"/>
    <lineage>
        <taxon>Bacteria</taxon>
        <taxon>Bacillati</taxon>
        <taxon>Bacillota</taxon>
        <taxon>Negativicutes</taxon>
        <taxon>Acidaminococcales</taxon>
        <taxon>Acidaminococcaceae</taxon>
        <taxon>Acidaminococcaceae incertae sedis</taxon>
        <taxon>Candidatus Avacidaminococcus</taxon>
    </lineage>
</organism>
<reference evidence="2" key="1">
    <citation type="submission" date="2020-10" db="EMBL/GenBank/DDBJ databases">
        <authorList>
            <person name="Gilroy R."/>
        </authorList>
    </citation>
    <scope>NUCLEOTIDE SEQUENCE</scope>
    <source>
        <strain evidence="2">CHK160-1198</strain>
    </source>
</reference>
<comment type="caution">
    <text evidence="2">The sequence shown here is derived from an EMBL/GenBank/DDBJ whole genome shotgun (WGS) entry which is preliminary data.</text>
</comment>
<dbReference type="EMBL" id="DVNI01000094">
    <property type="protein sequence ID" value="HIU64517.1"/>
    <property type="molecule type" value="Genomic_DNA"/>
</dbReference>
<evidence type="ECO:0000313" key="2">
    <source>
        <dbReference type="EMBL" id="HIU64517.1"/>
    </source>
</evidence>